<evidence type="ECO:0008006" key="3">
    <source>
        <dbReference type="Google" id="ProtNLM"/>
    </source>
</evidence>
<comment type="caution">
    <text evidence="1">The sequence shown here is derived from an EMBL/GenBank/DDBJ whole genome shotgun (WGS) entry which is preliminary data.</text>
</comment>
<dbReference type="Pfam" id="PF12974">
    <property type="entry name" value="Phosphonate-bd"/>
    <property type="match status" value="1"/>
</dbReference>
<protein>
    <recommendedName>
        <fullName evidence="3">Phosphate ABC transporter substrate-binding protein</fullName>
    </recommendedName>
</protein>
<accession>A0A0A0EC13</accession>
<dbReference type="PANTHER" id="PTHR35841">
    <property type="entry name" value="PHOSPHONATES-BINDING PERIPLASMIC PROTEIN"/>
    <property type="match status" value="1"/>
</dbReference>
<sequence>MIASLPMYDRPETAAANDALWALIRDDLRGAGIDAPDSLTRGPDLWAEWEAPDLLLSQTCGLPYRARLKGQVTIIGAPDYGLEDCPPGYYASKIVVRAEDDDTDPSAWKTKTLAFNETRSQSGWAAALNHAEKLGTAFAHSIETGAHLHSVQAIAEGRADIAVVDAQSWRIISRWEPAANALKIIGQTDPTPATPFITAISQPDDVKTALRGALERAIAALPEDARALINLQGMAQVPEEAYMAVPTPAR</sequence>
<proteinExistence type="predicted"/>
<name>A0A0A0EC13_9RHOB</name>
<reference evidence="1 2" key="1">
    <citation type="journal article" date="2015" name="Antonie Van Leeuwenhoek">
        <title>Pseudooceanicola atlanticus gen. nov. sp. nov., isolated from surface seawater of the Atlantic Ocean and reclassification of Oceanicola batsensis, Oceanicola marinus, Oceanicola nitratireducens, Oceanicola nanhaiensis, Oceanicola antarcticus and Oceanicola flagellatus, as Pseudooceanicola batsensis comb. nov., Pseudooceanicola marinus comb. nov., Pseudooceanicola nitratireducens comb. nov., Pseudooceanicola nanhaiensis comb. nov., Pseudooceanicola antarcticus comb. nov., and Pseudooceanicola flagellatus comb. nov.</title>
        <authorList>
            <person name="Lai Q."/>
            <person name="Li G."/>
            <person name="Liu X."/>
            <person name="Du Y."/>
            <person name="Sun F."/>
            <person name="Shao Z."/>
        </authorList>
    </citation>
    <scope>NUCLEOTIDE SEQUENCE [LARGE SCALE GENOMIC DNA]</scope>
    <source>
        <strain evidence="1 2">22II-s11g</strain>
    </source>
</reference>
<dbReference type="EMBL" id="AQQX01000004">
    <property type="protein sequence ID" value="KGM48456.1"/>
    <property type="molecule type" value="Genomic_DNA"/>
</dbReference>
<dbReference type="Proteomes" id="UP000030004">
    <property type="component" value="Unassembled WGS sequence"/>
</dbReference>
<dbReference type="eggNOG" id="COG3221">
    <property type="taxonomic scope" value="Bacteria"/>
</dbReference>
<dbReference type="OrthoDB" id="7353682at2"/>
<gene>
    <name evidence="1" type="ORF">ATO9_12525</name>
</gene>
<dbReference type="STRING" id="1461694.ATO9_12525"/>
<dbReference type="RefSeq" id="WP_043749260.1">
    <property type="nucleotide sequence ID" value="NZ_AQQX01000004.1"/>
</dbReference>
<dbReference type="Gene3D" id="3.40.190.10">
    <property type="entry name" value="Periplasmic binding protein-like II"/>
    <property type="match status" value="1"/>
</dbReference>
<evidence type="ECO:0000313" key="2">
    <source>
        <dbReference type="Proteomes" id="UP000030004"/>
    </source>
</evidence>
<dbReference type="PANTHER" id="PTHR35841:SF1">
    <property type="entry name" value="PHOSPHONATES-BINDING PERIPLASMIC PROTEIN"/>
    <property type="match status" value="1"/>
</dbReference>
<dbReference type="AlphaFoldDB" id="A0A0A0EC13"/>
<dbReference type="SUPFAM" id="SSF53850">
    <property type="entry name" value="Periplasmic binding protein-like II"/>
    <property type="match status" value="1"/>
</dbReference>
<organism evidence="1 2">
    <name type="scientific">Pseudooceanicola atlanticus</name>
    <dbReference type="NCBI Taxonomy" id="1461694"/>
    <lineage>
        <taxon>Bacteria</taxon>
        <taxon>Pseudomonadati</taxon>
        <taxon>Pseudomonadota</taxon>
        <taxon>Alphaproteobacteria</taxon>
        <taxon>Rhodobacterales</taxon>
        <taxon>Paracoccaceae</taxon>
        <taxon>Pseudooceanicola</taxon>
    </lineage>
</organism>
<keyword evidence="2" id="KW-1185">Reference proteome</keyword>
<evidence type="ECO:0000313" key="1">
    <source>
        <dbReference type="EMBL" id="KGM48456.1"/>
    </source>
</evidence>